<evidence type="ECO:0000259" key="3">
    <source>
        <dbReference type="PROSITE" id="PS51186"/>
    </source>
</evidence>
<evidence type="ECO:0000313" key="5">
    <source>
        <dbReference type="Proteomes" id="UP000258927"/>
    </source>
</evidence>
<evidence type="ECO:0000313" key="4">
    <source>
        <dbReference type="EMBL" id="AVX05842.1"/>
    </source>
</evidence>
<dbReference type="PROSITE" id="PS51186">
    <property type="entry name" value="GNAT"/>
    <property type="match status" value="1"/>
</dbReference>
<evidence type="ECO:0000256" key="1">
    <source>
        <dbReference type="ARBA" id="ARBA00022679"/>
    </source>
</evidence>
<feature type="domain" description="N-acetyltransferase" evidence="3">
    <location>
        <begin position="7"/>
        <end position="158"/>
    </location>
</feature>
<keyword evidence="2" id="KW-0012">Acyltransferase</keyword>
<dbReference type="AlphaFoldDB" id="A0A2R4MIK2"/>
<dbReference type="PANTHER" id="PTHR43877:SF1">
    <property type="entry name" value="ACETYLTRANSFERASE"/>
    <property type="match status" value="1"/>
</dbReference>
<dbReference type="Pfam" id="PF00583">
    <property type="entry name" value="Acetyltransf_1"/>
    <property type="match status" value="1"/>
</dbReference>
<keyword evidence="1" id="KW-0808">Transferase</keyword>
<accession>A0A2R4MIK2</accession>
<dbReference type="PANTHER" id="PTHR43877">
    <property type="entry name" value="AMINOALKYLPHOSPHONATE N-ACETYLTRANSFERASE-RELATED-RELATED"/>
    <property type="match status" value="1"/>
</dbReference>
<dbReference type="SUPFAM" id="SSF55729">
    <property type="entry name" value="Acyl-CoA N-acyltransferases (Nat)"/>
    <property type="match status" value="1"/>
</dbReference>
<evidence type="ECO:0000256" key="2">
    <source>
        <dbReference type="ARBA" id="ARBA00023315"/>
    </source>
</evidence>
<dbReference type="GO" id="GO:0016747">
    <property type="term" value="F:acyltransferase activity, transferring groups other than amino-acyl groups"/>
    <property type="evidence" value="ECO:0007669"/>
    <property type="project" value="InterPro"/>
</dbReference>
<dbReference type="InterPro" id="IPR050832">
    <property type="entry name" value="Bact_Acetyltransf"/>
</dbReference>
<reference evidence="4 5" key="1">
    <citation type="submission" date="2017-05" db="EMBL/GenBank/DDBJ databases">
        <title>Genome Analysis of Maritalea myrionectae HL2708#5.</title>
        <authorList>
            <consortium name="Cotde Inc.-PKNU"/>
            <person name="Jang D."/>
            <person name="Oh H.-M."/>
        </authorList>
    </citation>
    <scope>NUCLEOTIDE SEQUENCE [LARGE SCALE GENOMIC DNA]</scope>
    <source>
        <strain evidence="4 5">HL2708#5</strain>
    </source>
</reference>
<dbReference type="KEGG" id="mmyr:MXMO3_03337"/>
<dbReference type="InterPro" id="IPR016181">
    <property type="entry name" value="Acyl_CoA_acyltransferase"/>
</dbReference>
<proteinExistence type="predicted"/>
<organism evidence="4 5">
    <name type="scientific">Maritalea myrionectae</name>
    <dbReference type="NCBI Taxonomy" id="454601"/>
    <lineage>
        <taxon>Bacteria</taxon>
        <taxon>Pseudomonadati</taxon>
        <taxon>Pseudomonadota</taxon>
        <taxon>Alphaproteobacteria</taxon>
        <taxon>Hyphomicrobiales</taxon>
        <taxon>Devosiaceae</taxon>
        <taxon>Maritalea</taxon>
    </lineage>
</organism>
<dbReference type="CDD" id="cd04301">
    <property type="entry name" value="NAT_SF"/>
    <property type="match status" value="1"/>
</dbReference>
<dbReference type="Proteomes" id="UP000258927">
    <property type="component" value="Chromosome"/>
</dbReference>
<dbReference type="Gene3D" id="3.40.630.30">
    <property type="match status" value="1"/>
</dbReference>
<keyword evidence="5" id="KW-1185">Reference proteome</keyword>
<gene>
    <name evidence="4" type="ORF">MXMO3_03337</name>
</gene>
<sequence>MDLPKGYRLRAVREMDLDLICAQRELMFSDGGKRTRERLEKMTTYFRPWLQERLADGRYFGFIVERNGEPVAGVGQWIIDWAPHFHHEEEAHRGYIANVYVAPAHRGQGIAKFLVSCAEQEFKARGVSTMVLHASQEAEPMYESLGWDQTSEMMKIND</sequence>
<dbReference type="EMBL" id="CP021330">
    <property type="protein sequence ID" value="AVX05842.1"/>
    <property type="molecule type" value="Genomic_DNA"/>
</dbReference>
<dbReference type="RefSeq" id="WP_117396605.1">
    <property type="nucleotide sequence ID" value="NZ_CP021330.1"/>
</dbReference>
<dbReference type="InterPro" id="IPR000182">
    <property type="entry name" value="GNAT_dom"/>
</dbReference>
<dbReference type="STRING" id="1122213.GCA_000423365_01099"/>
<name>A0A2R4MIK2_9HYPH</name>
<protein>
    <recommendedName>
        <fullName evidence="3">N-acetyltransferase domain-containing protein</fullName>
    </recommendedName>
</protein>